<dbReference type="Proteomes" id="UP000316775">
    <property type="component" value="Unassembled WGS sequence"/>
</dbReference>
<keyword evidence="10" id="KW-1185">Reference proteome</keyword>
<comment type="catalytic activity">
    <reaction evidence="1 5">
        <text>Hydrolysis of terminal, non-reducing alpha-D-galactose residues in alpha-D-galactosides, including galactose oligosaccharides, galactomannans and galactolipids.</text>
        <dbReference type="EC" id="3.2.1.22"/>
    </reaction>
</comment>
<dbReference type="Pfam" id="PF16875">
    <property type="entry name" value="Glyco_hydro_36N"/>
    <property type="match status" value="1"/>
</dbReference>
<dbReference type="InterPro" id="IPR013780">
    <property type="entry name" value="Glyco_hydro_b"/>
</dbReference>
<dbReference type="InterPro" id="IPR000111">
    <property type="entry name" value="Glyco_hydro_27/36_CS"/>
</dbReference>
<dbReference type="PANTHER" id="PTHR43053">
    <property type="entry name" value="GLYCOSIDASE FAMILY 31"/>
    <property type="match status" value="1"/>
</dbReference>
<evidence type="ECO:0000256" key="2">
    <source>
        <dbReference type="ARBA" id="ARBA00012755"/>
    </source>
</evidence>
<dbReference type="PROSITE" id="PS00512">
    <property type="entry name" value="ALPHA_GALACTOSIDASE"/>
    <property type="match status" value="1"/>
</dbReference>
<dbReference type="InterPro" id="IPR013785">
    <property type="entry name" value="Aldolase_TIM"/>
</dbReference>
<dbReference type="PIRSF" id="PIRSF005536">
    <property type="entry name" value="Agal"/>
    <property type="match status" value="1"/>
</dbReference>
<dbReference type="InterPro" id="IPR017853">
    <property type="entry name" value="GH"/>
</dbReference>
<protein>
    <recommendedName>
        <fullName evidence="2 5">Alpha-galactosidase</fullName>
        <ecNumber evidence="2 5">3.2.1.22</ecNumber>
    </recommendedName>
</protein>
<reference evidence="9 10" key="1">
    <citation type="submission" date="2019-06" db="EMBL/GenBank/DDBJ databases">
        <title>Whole genome shotgun sequence of Flavobacterium flevense NBRC 14960.</title>
        <authorList>
            <person name="Hosoyama A."/>
            <person name="Uohara A."/>
            <person name="Ohji S."/>
            <person name="Ichikawa N."/>
        </authorList>
    </citation>
    <scope>NUCLEOTIDE SEQUENCE [LARGE SCALE GENOMIC DNA]</scope>
    <source>
        <strain evidence="9 10">NBRC 14960</strain>
    </source>
</reference>
<dbReference type="PANTHER" id="PTHR43053:SF3">
    <property type="entry name" value="ALPHA-GALACTOSIDASE C-RELATED"/>
    <property type="match status" value="1"/>
</dbReference>
<proteinExistence type="inferred from homology"/>
<feature type="domain" description="Glycosyl hydrolase family 36 N-terminal" evidence="8">
    <location>
        <begin position="31"/>
        <end position="265"/>
    </location>
</feature>
<feature type="domain" description="Glycosyl hydrolase family 36 C-terminal" evidence="7">
    <location>
        <begin position="627"/>
        <end position="706"/>
    </location>
</feature>
<dbReference type="Pfam" id="PF16874">
    <property type="entry name" value="Glyco_hydro_36C"/>
    <property type="match status" value="1"/>
</dbReference>
<dbReference type="EC" id="3.2.1.22" evidence="2 5"/>
<dbReference type="AlphaFoldDB" id="A0A4Y4AZM7"/>
<dbReference type="Pfam" id="PF02065">
    <property type="entry name" value="Melibiase"/>
    <property type="match status" value="1"/>
</dbReference>
<comment type="caution">
    <text evidence="9">The sequence shown here is derived from an EMBL/GenBank/DDBJ whole genome shotgun (WGS) entry which is preliminary data.</text>
</comment>
<dbReference type="InterPro" id="IPR031705">
    <property type="entry name" value="Glyco_hydro_36_C"/>
</dbReference>
<evidence type="ECO:0000256" key="1">
    <source>
        <dbReference type="ARBA" id="ARBA00001255"/>
    </source>
</evidence>
<dbReference type="EMBL" id="BJNP01000026">
    <property type="protein sequence ID" value="GEC72779.1"/>
    <property type="molecule type" value="Genomic_DNA"/>
</dbReference>
<dbReference type="PRINTS" id="PR00743">
    <property type="entry name" value="GLHYDRLASE36"/>
</dbReference>
<dbReference type="InterPro" id="IPR002252">
    <property type="entry name" value="Glyco_hydro_36"/>
</dbReference>
<evidence type="ECO:0000313" key="9">
    <source>
        <dbReference type="EMBL" id="GEC72779.1"/>
    </source>
</evidence>
<keyword evidence="4 5" id="KW-0326">Glycosidase</keyword>
<evidence type="ECO:0000259" key="8">
    <source>
        <dbReference type="Pfam" id="PF16875"/>
    </source>
</evidence>
<dbReference type="Gene3D" id="2.70.98.60">
    <property type="entry name" value="alpha-galactosidase from lactobacil brevis"/>
    <property type="match status" value="1"/>
</dbReference>
<dbReference type="STRING" id="983.SAMN05443543_10457"/>
<dbReference type="GO" id="GO:0004557">
    <property type="term" value="F:alpha-galactosidase activity"/>
    <property type="evidence" value="ECO:0007669"/>
    <property type="project" value="UniProtKB-UniRule"/>
</dbReference>
<evidence type="ECO:0000259" key="7">
    <source>
        <dbReference type="Pfam" id="PF16874"/>
    </source>
</evidence>
<organism evidence="9 10">
    <name type="scientific">Flavobacterium flevense</name>
    <dbReference type="NCBI Taxonomy" id="983"/>
    <lineage>
        <taxon>Bacteria</taxon>
        <taxon>Pseudomonadati</taxon>
        <taxon>Bacteroidota</taxon>
        <taxon>Flavobacteriia</taxon>
        <taxon>Flavobacteriales</taxon>
        <taxon>Flavobacteriaceae</taxon>
        <taxon>Flavobacterium</taxon>
    </lineage>
</organism>
<dbReference type="FunFam" id="3.20.20.70:FF:000118">
    <property type="entry name" value="Alpha-galactosidase"/>
    <property type="match status" value="1"/>
</dbReference>
<feature type="active site" description="Proton donor" evidence="6">
    <location>
        <position position="532"/>
    </location>
</feature>
<dbReference type="InterPro" id="IPR050985">
    <property type="entry name" value="Alpha-glycosidase_related"/>
</dbReference>
<evidence type="ECO:0000313" key="10">
    <source>
        <dbReference type="Proteomes" id="UP000316775"/>
    </source>
</evidence>
<dbReference type="Gene3D" id="2.60.40.1180">
    <property type="entry name" value="Golgi alpha-mannosidase II"/>
    <property type="match status" value="1"/>
</dbReference>
<keyword evidence="3 5" id="KW-0378">Hydrolase</keyword>
<evidence type="ECO:0000256" key="5">
    <source>
        <dbReference type="PIRNR" id="PIRNR005536"/>
    </source>
</evidence>
<comment type="similarity">
    <text evidence="5">Belongs to the glycosyl hydrolase.</text>
</comment>
<feature type="active site" description="Nucleophile" evidence="6">
    <location>
        <position position="460"/>
    </location>
</feature>
<name>A0A4Y4AZM7_9FLAO</name>
<evidence type="ECO:0000256" key="3">
    <source>
        <dbReference type="ARBA" id="ARBA00022801"/>
    </source>
</evidence>
<sequence>MLAIADVSAQAIIPIATENNMLLMQTDDNNRLRTVYFGKPLENEREYKAVVSNYNYDESNAGIYNSAYTPAGTWNLSEPAIQVKHADGNPSLELKYASHKKEQIDANTSVTSILLKDPVYPFEVTLFYKVWKKENVIEQWTEIKHKEKKPVLLQKYASANLYFANKNFYLTSFQGEYLKEMQPVETRLLQGIRTVDSKLGTRAMLLQTPNFILSFGKPASENEGTVMLGQLAWSSNFKLDFEIDSHKNLRLIAGINPFASEYSLAPNETFKTPSLIYALSNNGTGEASRNLHNWVRKHRILDGQGERLTLLNNWEATYFDFDENKIADLFKDAKDLGVDMFLLDDGWFGNKYPRNNDDAGLGDWQENKKKLPSGLGYLVKEAKKEGVKFGIWIEPEMVNPRSELYEKHPDWVIRQPERPEIYYRNQLVLDLSNPEVQDFVFGIVDDLFVKNPELAFIKWDCNAVIYNAYSAYLNKKGIPQSNLYVDYVQGLYKVLQRIRAKYPTVPMMLCSGGGGRGDYEFLKYFTEFWPSDNTEPLERIFLQWDYSYFFPSIATDNHVTDWGKQPLKFRVDVASMGKLGFDIVASKLDTNDKIFCKQAISNYNSFKDIVWHGDMFRLVNPHENDIAALMYVNENKSKAIVFNYLVNNRFSITATKQPVVLNGLDPKKKYAVKEINLYPDISSSLKGDNIFTGDFLMKVGFNPHVTLQRTSVVLEISEVE</sequence>
<dbReference type="InterPro" id="IPR038417">
    <property type="entry name" value="Alpga-gal_N_sf"/>
</dbReference>
<dbReference type="InterPro" id="IPR031704">
    <property type="entry name" value="Glyco_hydro_36_N"/>
</dbReference>
<evidence type="ECO:0000256" key="4">
    <source>
        <dbReference type="ARBA" id="ARBA00023295"/>
    </source>
</evidence>
<dbReference type="GO" id="GO:0016052">
    <property type="term" value="P:carbohydrate catabolic process"/>
    <property type="evidence" value="ECO:0007669"/>
    <property type="project" value="InterPro"/>
</dbReference>
<dbReference type="CDD" id="cd14791">
    <property type="entry name" value="GH36"/>
    <property type="match status" value="1"/>
</dbReference>
<dbReference type="SUPFAM" id="SSF51445">
    <property type="entry name" value="(Trans)glycosidases"/>
    <property type="match status" value="1"/>
</dbReference>
<accession>A0A4Y4AZM7</accession>
<gene>
    <name evidence="9" type="ORF">FFL01_23180</name>
</gene>
<evidence type="ECO:0000256" key="6">
    <source>
        <dbReference type="PIRSR" id="PIRSR005536-1"/>
    </source>
</evidence>
<dbReference type="Gene3D" id="3.20.20.70">
    <property type="entry name" value="Aldolase class I"/>
    <property type="match status" value="1"/>
</dbReference>